<feature type="binding site" evidence="10">
    <location>
        <position position="149"/>
    </location>
    <ligand>
        <name>Mn(2+)</name>
        <dbReference type="ChEBI" id="CHEBI:29035"/>
    </ligand>
</feature>
<proteinExistence type="inferred from homology"/>
<keyword evidence="8 10" id="KW-0464">Manganese</keyword>
<dbReference type="InterPro" id="IPR042211">
    <property type="entry name" value="CRISPR-assoc_Cas1_N"/>
</dbReference>
<sequence length="295" mass="33971">MLKQTLYIGNPSYLKLKNNQLVVIYPELNEEKGRASIEDIALLVLDHNRITISSPLLEKLMEHTVAVVVCNKEHLPNGLMLPLDGHSEMTEHWRHQLTASVPLQKQLWKQTVIAKIRNQKKLLDKYQLPSSVMDNYSNEVQSGDIGNMEGKAANHYWKYLFDDFRRERYGEYPNNLLNFGYAILRSIVARALVSSGLLPAIGIFHSNKYNSYCLADDIMEPYRPLVDALVVEWYQSYPTFKELSKEAKFHLLQLPKLDTIIEGKKRPLLVAITTTTASLYKCFTGERRLISYPEL</sequence>
<dbReference type="Gene3D" id="3.100.10.20">
    <property type="entry name" value="CRISPR-associated endonuclease Cas1, N-terminal domain"/>
    <property type="match status" value="1"/>
</dbReference>
<evidence type="ECO:0000256" key="3">
    <source>
        <dbReference type="ARBA" id="ARBA00022759"/>
    </source>
</evidence>
<evidence type="ECO:0000256" key="10">
    <source>
        <dbReference type="HAMAP-Rule" id="MF_01470"/>
    </source>
</evidence>
<evidence type="ECO:0000256" key="5">
    <source>
        <dbReference type="ARBA" id="ARBA00022842"/>
    </source>
</evidence>
<keyword evidence="1 10" id="KW-0540">Nuclease</keyword>
<evidence type="ECO:0000313" key="12">
    <source>
        <dbReference type="Proteomes" id="UP000251835"/>
    </source>
</evidence>
<feature type="binding site" evidence="10">
    <location>
        <position position="220"/>
    </location>
    <ligand>
        <name>Mn(2+)</name>
        <dbReference type="ChEBI" id="CHEBI:29035"/>
    </ligand>
</feature>
<dbReference type="NCBIfam" id="TIGR03639">
    <property type="entry name" value="cas1_NMENI"/>
    <property type="match status" value="1"/>
</dbReference>
<evidence type="ECO:0000313" key="11">
    <source>
        <dbReference type="EMBL" id="PVX49994.1"/>
    </source>
</evidence>
<evidence type="ECO:0000256" key="1">
    <source>
        <dbReference type="ARBA" id="ARBA00022722"/>
    </source>
</evidence>
<comment type="caution">
    <text evidence="11">The sequence shown here is derived from an EMBL/GenBank/DDBJ whole genome shotgun (WGS) entry which is preliminary data.</text>
</comment>
<dbReference type="GO" id="GO:0051607">
    <property type="term" value="P:defense response to virus"/>
    <property type="evidence" value="ECO:0007669"/>
    <property type="project" value="UniProtKB-UniRule"/>
</dbReference>
<dbReference type="NCBIfam" id="TIGR00287">
    <property type="entry name" value="cas1"/>
    <property type="match status" value="1"/>
</dbReference>
<keyword evidence="2 10" id="KW-0479">Metal-binding</keyword>
<dbReference type="EC" id="3.1.-.-" evidence="10"/>
<dbReference type="GO" id="GO:0016787">
    <property type="term" value="F:hydrolase activity"/>
    <property type="evidence" value="ECO:0007669"/>
    <property type="project" value="UniProtKB-KW"/>
</dbReference>
<comment type="similarity">
    <text evidence="10">Belongs to the CRISPR-associated endonuclease Cas1 family.</text>
</comment>
<feature type="binding site" evidence="10">
    <location>
        <position position="205"/>
    </location>
    <ligand>
        <name>Mn(2+)</name>
        <dbReference type="ChEBI" id="CHEBI:29035"/>
    </ligand>
</feature>
<dbReference type="HAMAP" id="MF_01470">
    <property type="entry name" value="Cas1"/>
    <property type="match status" value="1"/>
</dbReference>
<keyword evidence="4 10" id="KW-0378">Hydrolase</keyword>
<evidence type="ECO:0000256" key="4">
    <source>
        <dbReference type="ARBA" id="ARBA00022801"/>
    </source>
</evidence>
<comment type="cofactor">
    <cofactor evidence="10">
        <name>Mg(2+)</name>
        <dbReference type="ChEBI" id="CHEBI:18420"/>
    </cofactor>
    <cofactor evidence="10">
        <name>Mn(2+)</name>
        <dbReference type="ChEBI" id="CHEBI:29035"/>
    </cofactor>
</comment>
<dbReference type="Pfam" id="PF01867">
    <property type="entry name" value="Cas_Cas1"/>
    <property type="match status" value="1"/>
</dbReference>
<dbReference type="InterPro" id="IPR042206">
    <property type="entry name" value="CRISPR-assoc_Cas1_C"/>
</dbReference>
<gene>
    <name evidence="10" type="primary">cas1</name>
    <name evidence="11" type="ORF">C7377_1639</name>
</gene>
<comment type="subunit">
    <text evidence="9 10">Homodimer, forms a heterotetramer with a Cas2 homodimer.</text>
</comment>
<keyword evidence="6 10" id="KW-0051">Antiviral defense</keyword>
<accession>A0A7L4UMZ0</accession>
<dbReference type="GO" id="GO:0046872">
    <property type="term" value="F:metal ion binding"/>
    <property type="evidence" value="ECO:0007669"/>
    <property type="project" value="UniProtKB-UniRule"/>
</dbReference>
<evidence type="ECO:0000256" key="2">
    <source>
        <dbReference type="ARBA" id="ARBA00022723"/>
    </source>
</evidence>
<dbReference type="InterPro" id="IPR050646">
    <property type="entry name" value="Cas1"/>
</dbReference>
<comment type="function">
    <text evidence="10">CRISPR (clustered regularly interspaced short palindromic repeat), is an adaptive immune system that provides protection against mobile genetic elements (viruses, transposable elements and conjugative plasmids). CRISPR clusters contain spacers, sequences complementary to antecedent mobile elements, and target invading nucleic acids. CRISPR clusters are transcribed and processed into CRISPR RNA (crRNA). Acts as a dsDNA endonuclease. Involved in the integration of spacer DNA into the CRISPR cassette.</text>
</comment>
<keyword evidence="3 10" id="KW-0255">Endonuclease</keyword>
<dbReference type="InterPro" id="IPR019855">
    <property type="entry name" value="CRISPR-assoc_Cas1_NMENI"/>
</dbReference>
<dbReference type="EMBL" id="QENZ01000005">
    <property type="protein sequence ID" value="PVX49994.1"/>
    <property type="molecule type" value="Genomic_DNA"/>
</dbReference>
<dbReference type="InterPro" id="IPR002729">
    <property type="entry name" value="CRISPR-assoc_Cas1"/>
</dbReference>
<dbReference type="Proteomes" id="UP000251835">
    <property type="component" value="Unassembled WGS sequence"/>
</dbReference>
<name>A0A7L4UMZ0_BALHA</name>
<evidence type="ECO:0000256" key="7">
    <source>
        <dbReference type="ARBA" id="ARBA00023125"/>
    </source>
</evidence>
<dbReference type="GO" id="GO:0043571">
    <property type="term" value="P:maintenance of CRISPR repeat elements"/>
    <property type="evidence" value="ECO:0007669"/>
    <property type="project" value="UniProtKB-UniRule"/>
</dbReference>
<evidence type="ECO:0000256" key="6">
    <source>
        <dbReference type="ARBA" id="ARBA00023118"/>
    </source>
</evidence>
<evidence type="ECO:0000256" key="8">
    <source>
        <dbReference type="ARBA" id="ARBA00023211"/>
    </source>
</evidence>
<dbReference type="PANTHER" id="PTHR34353:SF2">
    <property type="entry name" value="CRISPR-ASSOCIATED ENDONUCLEASE CAS1 1"/>
    <property type="match status" value="1"/>
</dbReference>
<keyword evidence="5 10" id="KW-0460">Magnesium</keyword>
<dbReference type="OrthoDB" id="9803119at2"/>
<evidence type="ECO:0000256" key="9">
    <source>
        <dbReference type="ARBA" id="ARBA00038592"/>
    </source>
</evidence>
<keyword evidence="7 10" id="KW-0238">DNA-binding</keyword>
<dbReference type="Gene3D" id="1.20.120.920">
    <property type="entry name" value="CRISPR-associated endonuclease Cas1, C-terminal domain"/>
    <property type="match status" value="1"/>
</dbReference>
<dbReference type="RefSeq" id="WP_116496857.1">
    <property type="nucleotide sequence ID" value="NZ_QENZ01000005.1"/>
</dbReference>
<dbReference type="AlphaFoldDB" id="A0A7L4UMZ0"/>
<dbReference type="GO" id="GO:0003677">
    <property type="term" value="F:DNA binding"/>
    <property type="evidence" value="ECO:0007669"/>
    <property type="project" value="UniProtKB-KW"/>
</dbReference>
<keyword evidence="12" id="KW-1185">Reference proteome</keyword>
<dbReference type="GO" id="GO:0004520">
    <property type="term" value="F:DNA endonuclease activity"/>
    <property type="evidence" value="ECO:0007669"/>
    <property type="project" value="InterPro"/>
</dbReference>
<organism evidence="11 12">
    <name type="scientific">Balneicella halophila</name>
    <dbReference type="NCBI Taxonomy" id="1537566"/>
    <lineage>
        <taxon>Bacteria</taxon>
        <taxon>Pseudomonadati</taxon>
        <taxon>Bacteroidota</taxon>
        <taxon>Bacteroidia</taxon>
        <taxon>Bacteroidales</taxon>
        <taxon>Balneicellaceae</taxon>
        <taxon>Balneicella</taxon>
    </lineage>
</organism>
<dbReference type="PANTHER" id="PTHR34353">
    <property type="entry name" value="CRISPR-ASSOCIATED ENDONUCLEASE CAS1 1"/>
    <property type="match status" value="1"/>
</dbReference>
<reference evidence="11 12" key="1">
    <citation type="submission" date="2018-05" db="EMBL/GenBank/DDBJ databases">
        <title>Genomic Encyclopedia of Type Strains, Phase IV (KMG-IV): sequencing the most valuable type-strain genomes for metagenomic binning, comparative biology and taxonomic classification.</title>
        <authorList>
            <person name="Goeker M."/>
        </authorList>
    </citation>
    <scope>NUCLEOTIDE SEQUENCE [LARGE SCALE GENOMIC DNA]</scope>
    <source>
        <strain evidence="11 12">DSM 28579</strain>
    </source>
</reference>
<protein>
    <recommendedName>
        <fullName evidence="10">CRISPR-associated endonuclease Cas1</fullName>
        <ecNumber evidence="10">3.1.-.-</ecNumber>
    </recommendedName>
</protein>